<feature type="transmembrane region" description="Helical" evidence="1">
    <location>
        <begin position="5"/>
        <end position="23"/>
    </location>
</feature>
<evidence type="ECO:0000313" key="5">
    <source>
        <dbReference type="Proteomes" id="UP000809440"/>
    </source>
</evidence>
<evidence type="ECO:0000313" key="3">
    <source>
        <dbReference type="EMBL" id="MBM2415802.1"/>
    </source>
</evidence>
<dbReference type="EMBL" id="JAFBXE010000002">
    <property type="protein sequence ID" value="MBM2411135.1"/>
    <property type="molecule type" value="Genomic_DNA"/>
</dbReference>
<gene>
    <name evidence="2" type="ORF">JQX41_02380</name>
    <name evidence="3" type="ORF">JQX48_02380</name>
</gene>
<dbReference type="RefSeq" id="WP_085632746.1">
    <property type="nucleotide sequence ID" value="NZ_JAFBWU010000002.1"/>
</dbReference>
<dbReference type="Proteomes" id="UP000755667">
    <property type="component" value="Unassembled WGS sequence"/>
</dbReference>
<reference evidence="2 5" key="1">
    <citation type="submission" date="2021-01" db="EMBL/GenBank/DDBJ databases">
        <title>Diatom-associated Roseobacters Show Island Model of Population Structure.</title>
        <authorList>
            <person name="Qu L."/>
            <person name="Feng X."/>
            <person name="Chen Y."/>
            <person name="Li L."/>
            <person name="Wang X."/>
            <person name="Hu Z."/>
            <person name="Wang H."/>
            <person name="Luo H."/>
        </authorList>
    </citation>
    <scope>NUCLEOTIDE SEQUENCE</scope>
    <source>
        <strain evidence="3 5">CC28-63</strain>
        <strain evidence="2">CC28-69</strain>
    </source>
</reference>
<keyword evidence="1" id="KW-0472">Membrane</keyword>
<evidence type="ECO:0000256" key="1">
    <source>
        <dbReference type="SAM" id="Phobius"/>
    </source>
</evidence>
<accession>A0A9Q2RYI3</accession>
<dbReference type="OrthoDB" id="7876843at2"/>
<keyword evidence="1" id="KW-0812">Transmembrane</keyword>
<feature type="transmembrane region" description="Helical" evidence="1">
    <location>
        <begin position="67"/>
        <end position="88"/>
    </location>
</feature>
<proteinExistence type="predicted"/>
<evidence type="ECO:0000313" key="2">
    <source>
        <dbReference type="EMBL" id="MBM2411135.1"/>
    </source>
</evidence>
<name>A0A9Q2RYI3_9RHOB</name>
<keyword evidence="1" id="KW-1133">Transmembrane helix</keyword>
<dbReference type="Proteomes" id="UP000809440">
    <property type="component" value="Unassembled WGS sequence"/>
</dbReference>
<keyword evidence="5" id="KW-1185">Reference proteome</keyword>
<organism evidence="2 4">
    <name type="scientific">Marivita cryptomonadis</name>
    <dbReference type="NCBI Taxonomy" id="505252"/>
    <lineage>
        <taxon>Bacteria</taxon>
        <taxon>Pseudomonadati</taxon>
        <taxon>Pseudomonadota</taxon>
        <taxon>Alphaproteobacteria</taxon>
        <taxon>Rhodobacterales</taxon>
        <taxon>Roseobacteraceae</taxon>
        <taxon>Marivita</taxon>
    </lineage>
</organism>
<evidence type="ECO:0000313" key="4">
    <source>
        <dbReference type="Proteomes" id="UP000755667"/>
    </source>
</evidence>
<feature type="transmembrane region" description="Helical" evidence="1">
    <location>
        <begin position="43"/>
        <end position="60"/>
    </location>
</feature>
<dbReference type="GeneID" id="62642837"/>
<dbReference type="EMBL" id="JAFBXF010000002">
    <property type="protein sequence ID" value="MBM2415802.1"/>
    <property type="molecule type" value="Genomic_DNA"/>
</dbReference>
<evidence type="ECO:0008006" key="6">
    <source>
        <dbReference type="Google" id="ProtNLM"/>
    </source>
</evidence>
<sequence length="124" mass="13192">MHRVAFLVVGGFVVCVGVVLLLAPDTYFKLYAVAYVPGMDFPARRFAPAVMALGALVLVARRLEPGPFLATLCLICALAFLGVAATGVQAWHSNVARPAILGAAALEVVIALVFLGLWMRLRKV</sequence>
<dbReference type="AlphaFoldDB" id="A0A9Q2RYI3"/>
<protein>
    <recommendedName>
        <fullName evidence="6">DUF4345 domain-containing protein</fullName>
    </recommendedName>
</protein>
<comment type="caution">
    <text evidence="2">The sequence shown here is derived from an EMBL/GenBank/DDBJ whole genome shotgun (WGS) entry which is preliminary data.</text>
</comment>
<feature type="transmembrane region" description="Helical" evidence="1">
    <location>
        <begin position="100"/>
        <end position="119"/>
    </location>
</feature>